<evidence type="ECO:0000313" key="2">
    <source>
        <dbReference type="Proteomes" id="UP001204798"/>
    </source>
</evidence>
<accession>A0ABT2ELX7</accession>
<keyword evidence="2" id="KW-1185">Reference proteome</keyword>
<organism evidence="1 2">
    <name type="scientific">Candidatus Fervidibacter sacchari</name>
    <dbReference type="NCBI Taxonomy" id="1448929"/>
    <lineage>
        <taxon>Bacteria</taxon>
        <taxon>Candidatus Fervidibacterota</taxon>
        <taxon>Candidatus Fervidibacter</taxon>
    </lineage>
</organism>
<proteinExistence type="predicted"/>
<sequence>MFDGLRALQLGKDAIGVLENKPLSWDIIWATGDIRVWEPDLTKTFTENLDAFQAWVQSVLEEEKSLPDPSVGLYIAWPKPTPWAVISCDADYVYLSYLEEDVLKGRQFLWDELMEFTKRLAATLPTDFAFSCVAISDMRTEVTRLKNIFKRHKVIKELPRLDALLPKRAKRKWKPYYFPYPSFLILSRERFQACQPYLSHWPTIQSQEELPNGAVFLFFGYPIQFEALQGFEFSLEAEEEKGGERGMFVAVPMYPDEDLDEAYKRITKAFEEAGIEVYHPQMLHNIAPITDFARLFIVFTEDEAHTFFICPYDWTPERVEKMLVMVAIVKEMEKEKVIPGVAKHFIHFLSAYPLPKVLEEVSKS</sequence>
<dbReference type="EMBL" id="JANUCP010000001">
    <property type="protein sequence ID" value="MCS3918461.1"/>
    <property type="molecule type" value="Genomic_DNA"/>
</dbReference>
<reference evidence="1 2" key="1">
    <citation type="submission" date="2022-08" db="EMBL/GenBank/DDBJ databases">
        <title>Bacterial and archaeal communities from various locations to study Microbial Dark Matter (Phase II).</title>
        <authorList>
            <person name="Stepanauskas R."/>
        </authorList>
    </citation>
    <scope>NUCLEOTIDE SEQUENCE [LARGE SCALE GENOMIC DNA]</scope>
    <source>
        <strain evidence="1 2">PD1</strain>
    </source>
</reference>
<gene>
    <name evidence="1" type="ORF">M2350_000858</name>
</gene>
<evidence type="ECO:0000313" key="1">
    <source>
        <dbReference type="EMBL" id="MCS3918461.1"/>
    </source>
</evidence>
<comment type="caution">
    <text evidence="1">The sequence shown here is derived from an EMBL/GenBank/DDBJ whole genome shotgun (WGS) entry which is preliminary data.</text>
</comment>
<dbReference type="RefSeq" id="WP_259094257.1">
    <property type="nucleotide sequence ID" value="NZ_CP130454.1"/>
</dbReference>
<dbReference type="Proteomes" id="UP001204798">
    <property type="component" value="Unassembled WGS sequence"/>
</dbReference>
<name>A0ABT2ELX7_9BACT</name>
<protein>
    <submittedName>
        <fullName evidence="1">Uncharacterized protein</fullName>
    </submittedName>
</protein>